<protein>
    <recommendedName>
        <fullName evidence="3">TIR domain-containing protein</fullName>
    </recommendedName>
</protein>
<dbReference type="EMBL" id="LT670817">
    <property type="protein sequence ID" value="SHG50807.1"/>
    <property type="molecule type" value="Genomic_DNA"/>
</dbReference>
<gene>
    <name evidence="1" type="ORF">SAMN05443248_1785</name>
</gene>
<reference evidence="1 2" key="1">
    <citation type="submission" date="2016-11" db="EMBL/GenBank/DDBJ databases">
        <authorList>
            <person name="Jaros S."/>
            <person name="Januszkiewicz K."/>
            <person name="Wedrychowicz H."/>
        </authorList>
    </citation>
    <scope>NUCLEOTIDE SEQUENCE [LARGE SCALE GENOMIC DNA]</scope>
    <source>
        <strain evidence="1 2">GAS138</strain>
    </source>
</reference>
<dbReference type="RefSeq" id="WP_154072102.1">
    <property type="nucleotide sequence ID" value="NZ_LT670817.1"/>
</dbReference>
<dbReference type="OrthoDB" id="8203997at2"/>
<organism evidence="1 2">
    <name type="scientific">Bradyrhizobium erythrophlei</name>
    <dbReference type="NCBI Taxonomy" id="1437360"/>
    <lineage>
        <taxon>Bacteria</taxon>
        <taxon>Pseudomonadati</taxon>
        <taxon>Pseudomonadota</taxon>
        <taxon>Alphaproteobacteria</taxon>
        <taxon>Hyphomicrobiales</taxon>
        <taxon>Nitrobacteraceae</taxon>
        <taxon>Bradyrhizobium</taxon>
    </lineage>
</organism>
<dbReference type="Proteomes" id="UP000189796">
    <property type="component" value="Chromosome I"/>
</dbReference>
<dbReference type="SUPFAM" id="SSF52200">
    <property type="entry name" value="Toll/Interleukin receptor TIR domain"/>
    <property type="match status" value="1"/>
</dbReference>
<accession>A0A1M5KDH5</accession>
<name>A0A1M5KDH5_9BRAD</name>
<evidence type="ECO:0008006" key="3">
    <source>
        <dbReference type="Google" id="ProtNLM"/>
    </source>
</evidence>
<dbReference type="AlphaFoldDB" id="A0A1M5KDH5"/>
<evidence type="ECO:0000313" key="1">
    <source>
        <dbReference type="EMBL" id="SHG50807.1"/>
    </source>
</evidence>
<sequence>MPTDNFEYDVAFSFHSLDENIAFEINDRLQDRYRTFLYSEKQKDLAGRNGEDKFNEIFRAKAKFVVILYRKEWGETPFTKIEQRAIRDRAYDEGYGFTLFIPTENKPTMPPWVERTRLYYSLERFGVDGAAAVVESKLQELGTAPVIEGARDRAQRLERSLIFKTEKENFEHSEAGAQAGSKAYIAVLTLMQGQVADLALSSPRLKPLHMEQRNNYWLLYGLGPWVLFNWTNRYSNVLDKAFLEAQYFYNQPQVPGLMTWEEPRKMKLFRYPFALLRPGVSGFLDNGSDKREFSVEGLAEQLLKTHMDEVENFKGR</sequence>
<evidence type="ECO:0000313" key="2">
    <source>
        <dbReference type="Proteomes" id="UP000189796"/>
    </source>
</evidence>
<dbReference type="InterPro" id="IPR035897">
    <property type="entry name" value="Toll_tir_struct_dom_sf"/>
</dbReference>
<proteinExistence type="predicted"/>